<dbReference type="GO" id="GO:0006508">
    <property type="term" value="P:proteolysis"/>
    <property type="evidence" value="ECO:0007669"/>
    <property type="project" value="UniProtKB-KW"/>
</dbReference>
<name>A0A1M2VIS6_TRAPU</name>
<evidence type="ECO:0000313" key="5">
    <source>
        <dbReference type="EMBL" id="OJT07478.1"/>
    </source>
</evidence>
<dbReference type="GO" id="GO:0004190">
    <property type="term" value="F:aspartic-type endopeptidase activity"/>
    <property type="evidence" value="ECO:0007669"/>
    <property type="project" value="UniProtKB-KW"/>
</dbReference>
<dbReference type="Proteomes" id="UP000184267">
    <property type="component" value="Unassembled WGS sequence"/>
</dbReference>
<keyword evidence="6" id="KW-1185">Reference proteome</keyword>
<evidence type="ECO:0000313" key="6">
    <source>
        <dbReference type="Proteomes" id="UP000184267"/>
    </source>
</evidence>
<accession>A0A1M2VIS6</accession>
<dbReference type="InterPro" id="IPR033121">
    <property type="entry name" value="PEPTIDASE_A1"/>
</dbReference>
<dbReference type="SUPFAM" id="SSF50630">
    <property type="entry name" value="Acid proteases"/>
    <property type="match status" value="1"/>
</dbReference>
<dbReference type="PANTHER" id="PTHR47966">
    <property type="entry name" value="BETA-SITE APP-CLEAVING ENZYME, ISOFORM A-RELATED"/>
    <property type="match status" value="1"/>
</dbReference>
<dbReference type="Pfam" id="PF00026">
    <property type="entry name" value="Asp"/>
    <property type="match status" value="1"/>
</dbReference>
<comment type="similarity">
    <text evidence="1 3">Belongs to the peptidase A1 family.</text>
</comment>
<dbReference type="InterPro" id="IPR001969">
    <property type="entry name" value="Aspartic_peptidase_AS"/>
</dbReference>
<dbReference type="OMA" id="QAFINVN"/>
<dbReference type="STRING" id="154538.A0A1M2VIS6"/>
<reference evidence="5 6" key="1">
    <citation type="submission" date="2016-10" db="EMBL/GenBank/DDBJ databases">
        <title>Genome sequence of the basidiomycete white-rot fungus Trametes pubescens.</title>
        <authorList>
            <person name="Makela M.R."/>
            <person name="Granchi Z."/>
            <person name="Peng M."/>
            <person name="De Vries R.P."/>
            <person name="Grigoriev I."/>
            <person name="Riley R."/>
            <person name="Hilden K."/>
        </authorList>
    </citation>
    <scope>NUCLEOTIDE SEQUENCE [LARGE SCALE GENOMIC DNA]</scope>
    <source>
        <strain evidence="5 6">FBCC735</strain>
    </source>
</reference>
<dbReference type="Gene3D" id="2.40.70.10">
    <property type="entry name" value="Acid Proteases"/>
    <property type="match status" value="2"/>
</dbReference>
<dbReference type="InterPro" id="IPR021109">
    <property type="entry name" value="Peptidase_aspartic_dom_sf"/>
</dbReference>
<keyword evidence="2 3" id="KW-0064">Aspartyl protease</keyword>
<evidence type="ECO:0000256" key="2">
    <source>
        <dbReference type="ARBA" id="ARBA00022750"/>
    </source>
</evidence>
<dbReference type="EMBL" id="MNAD01001172">
    <property type="protein sequence ID" value="OJT07478.1"/>
    <property type="molecule type" value="Genomic_DNA"/>
</dbReference>
<comment type="caution">
    <text evidence="5">The sequence shown here is derived from an EMBL/GenBank/DDBJ whole genome shotgun (WGS) entry which is preliminary data.</text>
</comment>
<organism evidence="5 6">
    <name type="scientific">Trametes pubescens</name>
    <name type="common">White-rot fungus</name>
    <dbReference type="NCBI Taxonomy" id="154538"/>
    <lineage>
        <taxon>Eukaryota</taxon>
        <taxon>Fungi</taxon>
        <taxon>Dikarya</taxon>
        <taxon>Basidiomycota</taxon>
        <taxon>Agaricomycotina</taxon>
        <taxon>Agaricomycetes</taxon>
        <taxon>Polyporales</taxon>
        <taxon>Polyporaceae</taxon>
        <taxon>Trametes</taxon>
    </lineage>
</organism>
<dbReference type="CDD" id="cd05471">
    <property type="entry name" value="pepsin_like"/>
    <property type="match status" value="1"/>
</dbReference>
<dbReference type="OrthoDB" id="771136at2759"/>
<keyword evidence="3" id="KW-0645">Protease</keyword>
<evidence type="ECO:0000256" key="1">
    <source>
        <dbReference type="ARBA" id="ARBA00007447"/>
    </source>
</evidence>
<proteinExistence type="inferred from homology"/>
<sequence>MYFHNTPTSTTSSYSPHLAALTVVLDTGSADLVVDTKHRSLNVTNATAIDITVPINFGKGQFEAEIDIAELKIGNFVINSQTFLNGAPAAEAADFGDADGILGLGFNAASNIQEALSQALGEKAAVAMGNTPMPALFAQNANTSHFFDVQLGRASELEPTAPGVFMIGSHDTAFQNVSNAPQLPSAAPNHWSPVLDAMNVNGKAFAFNTSRIAGVPTGKVVAALDTGTSLSPLPAPAVDAIYSTIPGAEFDDVSTNWFVPCNGSTTLSFIFGNQEFFVHPLDLTFPMVTTVDGANRTACVNAYQYSTIDFGDNTGFDLVLGDAFLRNVYVSFNYGDAQNSSAQPFVQMVSTTPDMATALQEFQTQRAATLAQLPPTVEPSAIVKHNTKNGAWRCSSSDAAMMTLAVAMLSLPFLL</sequence>
<dbReference type="AlphaFoldDB" id="A0A1M2VIS6"/>
<dbReference type="PRINTS" id="PR00792">
    <property type="entry name" value="PEPSIN"/>
</dbReference>
<dbReference type="PROSITE" id="PS51767">
    <property type="entry name" value="PEPTIDASE_A1"/>
    <property type="match status" value="1"/>
</dbReference>
<evidence type="ECO:0000259" key="4">
    <source>
        <dbReference type="PROSITE" id="PS51767"/>
    </source>
</evidence>
<dbReference type="InterPro" id="IPR034164">
    <property type="entry name" value="Pepsin-like_dom"/>
</dbReference>
<protein>
    <recommendedName>
        <fullName evidence="4">Peptidase A1 domain-containing protein</fullName>
    </recommendedName>
</protein>
<dbReference type="PANTHER" id="PTHR47966:SF51">
    <property type="entry name" value="BETA-SITE APP-CLEAVING ENZYME, ISOFORM A-RELATED"/>
    <property type="match status" value="1"/>
</dbReference>
<evidence type="ECO:0000256" key="3">
    <source>
        <dbReference type="RuleBase" id="RU000454"/>
    </source>
</evidence>
<keyword evidence="3" id="KW-0378">Hydrolase</keyword>
<gene>
    <name evidence="5" type="ORF">TRAPUB_1663</name>
</gene>
<dbReference type="PROSITE" id="PS00141">
    <property type="entry name" value="ASP_PROTEASE"/>
    <property type="match status" value="1"/>
</dbReference>
<feature type="domain" description="Peptidase A1" evidence="4">
    <location>
        <begin position="8"/>
        <end position="342"/>
    </location>
</feature>
<dbReference type="InterPro" id="IPR001461">
    <property type="entry name" value="Aspartic_peptidase_A1"/>
</dbReference>